<reference evidence="18" key="1">
    <citation type="journal article" date="2019" name="Int. J. Syst. Evol. Microbiol.">
        <title>The Global Catalogue of Microorganisms (GCM) 10K type strain sequencing project: providing services to taxonomists for standard genome sequencing and annotation.</title>
        <authorList>
            <consortium name="The Broad Institute Genomics Platform"/>
            <consortium name="The Broad Institute Genome Sequencing Center for Infectious Disease"/>
            <person name="Wu L."/>
            <person name="Ma J."/>
        </authorList>
    </citation>
    <scope>NUCLEOTIDE SEQUENCE [LARGE SCALE GENOMIC DNA]</scope>
    <source>
        <strain evidence="18">CGMCC 1.10106</strain>
    </source>
</reference>
<evidence type="ECO:0000256" key="10">
    <source>
        <dbReference type="ARBA" id="ARBA00031691"/>
    </source>
</evidence>
<dbReference type="InterPro" id="IPR015421">
    <property type="entry name" value="PyrdxlP-dep_Trfase_major"/>
</dbReference>
<evidence type="ECO:0000256" key="1">
    <source>
        <dbReference type="ARBA" id="ARBA00001933"/>
    </source>
</evidence>
<evidence type="ECO:0000256" key="8">
    <source>
        <dbReference type="ARBA" id="ARBA00023133"/>
    </source>
</evidence>
<evidence type="ECO:0000256" key="13">
    <source>
        <dbReference type="ARBA" id="ARBA00047654"/>
    </source>
</evidence>
<gene>
    <name evidence="17" type="ORF">GCM10011395_21580</name>
</gene>
<evidence type="ECO:0000256" key="12">
    <source>
        <dbReference type="ARBA" id="ARBA00032773"/>
    </source>
</evidence>
<organism evidence="17 18">
    <name type="scientific">Sphingomonas psychrolutea</name>
    <dbReference type="NCBI Taxonomy" id="1259676"/>
    <lineage>
        <taxon>Bacteria</taxon>
        <taxon>Pseudomonadati</taxon>
        <taxon>Pseudomonadota</taxon>
        <taxon>Alphaproteobacteria</taxon>
        <taxon>Sphingomonadales</taxon>
        <taxon>Sphingomonadaceae</taxon>
        <taxon>Sphingomonas</taxon>
    </lineage>
</organism>
<dbReference type="InterPro" id="IPR004839">
    <property type="entry name" value="Aminotransferase_I/II_large"/>
</dbReference>
<dbReference type="PANTHER" id="PTHR13693">
    <property type="entry name" value="CLASS II AMINOTRANSFERASE/8-AMINO-7-OXONONANOATE SYNTHASE"/>
    <property type="match status" value="1"/>
</dbReference>
<evidence type="ECO:0000256" key="4">
    <source>
        <dbReference type="ARBA" id="ARBA00011738"/>
    </source>
</evidence>
<dbReference type="Proteomes" id="UP000618591">
    <property type="component" value="Unassembled WGS sequence"/>
</dbReference>
<keyword evidence="7 14" id="KW-0663">Pyridoxal phosphate</keyword>
<evidence type="ECO:0000256" key="5">
    <source>
        <dbReference type="ARBA" id="ARBA00013257"/>
    </source>
</evidence>
<feature type="domain" description="Aminotransferase class I/classII large" evidence="16">
    <location>
        <begin position="58"/>
        <end position="401"/>
    </location>
</feature>
<dbReference type="EC" id="2.3.1.37" evidence="5 15"/>
<dbReference type="InterPro" id="IPR010961">
    <property type="entry name" value="4pyrrol_synth_NH2levulA_synth"/>
</dbReference>
<evidence type="ECO:0000259" key="16">
    <source>
        <dbReference type="Pfam" id="PF00155"/>
    </source>
</evidence>
<dbReference type="InterPro" id="IPR015422">
    <property type="entry name" value="PyrdxlP-dep_Trfase_small"/>
</dbReference>
<dbReference type="Gene3D" id="3.40.640.10">
    <property type="entry name" value="Type I PLP-dependent aspartate aminotransferase-like (Major domain)"/>
    <property type="match status" value="1"/>
</dbReference>
<accession>A0ABQ1GVQ2</accession>
<evidence type="ECO:0000256" key="15">
    <source>
        <dbReference type="RuleBase" id="RU910713"/>
    </source>
</evidence>
<evidence type="ECO:0000313" key="17">
    <source>
        <dbReference type="EMBL" id="GGA50914.1"/>
    </source>
</evidence>
<sequence>MKLDSSGPRGVDYSRIFAQAIDRLHVEGRYRVFIDILRNRGSYPNARCFAGHNGPKPITVWCSNDYLAMGQHPAVIAAMEDALHDVGAGSGGTRNIGGNTHYHVDLEAELADLHGKEAALLFTSGYVSNEATLATLAKILPGCIIFSDELNHASMIAGIRNSGCERHVFRHNDVAHLEELLAAVDPAAPKLIAFESVYSMDGDIARIAEICDLADTYSALTYLDEVHAVGMYGARGGGISERDGVADRLTIIEGTLGKAFGVMGGYITADQTIADVIRSYAPGFIFTTSLSPVLVAGALASVRHLKASCVERDGQHAAAAMLKALFAEAGLPVMDSTTHIVPLMVGDPVKAKKISDVLLAEYGVYVQPINYPTVPRGTERLRFTPGPAHDEAMMRDLTSALVEIWGRLELRKAA</sequence>
<dbReference type="SUPFAM" id="SSF53383">
    <property type="entry name" value="PLP-dependent transferases"/>
    <property type="match status" value="1"/>
</dbReference>
<evidence type="ECO:0000256" key="11">
    <source>
        <dbReference type="ARBA" id="ARBA00031945"/>
    </source>
</evidence>
<dbReference type="InterPro" id="IPR001917">
    <property type="entry name" value="Aminotrans_II_pyridoxalP_BS"/>
</dbReference>
<dbReference type="PROSITE" id="PS00599">
    <property type="entry name" value="AA_TRANSFER_CLASS_2"/>
    <property type="match status" value="1"/>
</dbReference>
<keyword evidence="6 15" id="KW-0808">Transferase</keyword>
<comment type="caution">
    <text evidence="17">The sequence shown here is derived from an EMBL/GenBank/DDBJ whole genome shotgun (WGS) entry which is preliminary data.</text>
</comment>
<dbReference type="Pfam" id="PF00155">
    <property type="entry name" value="Aminotran_1_2"/>
    <property type="match status" value="1"/>
</dbReference>
<proteinExistence type="inferred from homology"/>
<name>A0ABQ1GVQ2_9SPHN</name>
<dbReference type="InterPro" id="IPR050087">
    <property type="entry name" value="AON_synthase_class-II"/>
</dbReference>
<comment type="cofactor">
    <cofactor evidence="1 14">
        <name>pyridoxal 5'-phosphate</name>
        <dbReference type="ChEBI" id="CHEBI:597326"/>
    </cofactor>
</comment>
<protein>
    <recommendedName>
        <fullName evidence="5 15">5-aminolevulinate synthase</fullName>
        <ecNumber evidence="5 15">2.3.1.37</ecNumber>
    </recommendedName>
    <alternativeName>
        <fullName evidence="10 15">5-aminolevulinic acid synthase</fullName>
    </alternativeName>
    <alternativeName>
        <fullName evidence="11 15">Delta-ALA synthase</fullName>
    </alternativeName>
    <alternativeName>
        <fullName evidence="12 15">Delta-aminolevulinate synthase</fullName>
    </alternativeName>
</protein>
<dbReference type="NCBIfam" id="TIGR01821">
    <property type="entry name" value="5aminolev_synth"/>
    <property type="match status" value="1"/>
</dbReference>
<keyword evidence="9 15" id="KW-0012">Acyltransferase</keyword>
<evidence type="ECO:0000313" key="18">
    <source>
        <dbReference type="Proteomes" id="UP000618591"/>
    </source>
</evidence>
<evidence type="ECO:0000256" key="9">
    <source>
        <dbReference type="ARBA" id="ARBA00023315"/>
    </source>
</evidence>
<dbReference type="PANTHER" id="PTHR13693:SF102">
    <property type="entry name" value="2-AMINO-3-KETOBUTYRATE COENZYME A LIGASE, MITOCHONDRIAL"/>
    <property type="match status" value="1"/>
</dbReference>
<dbReference type="RefSeq" id="WP_188447328.1">
    <property type="nucleotide sequence ID" value="NZ_BMDW01000012.1"/>
</dbReference>
<comment type="similarity">
    <text evidence="3 14">Belongs to the class-II pyridoxal-phosphate-dependent aminotransferase family.</text>
</comment>
<evidence type="ECO:0000256" key="3">
    <source>
        <dbReference type="ARBA" id="ARBA00008392"/>
    </source>
</evidence>
<dbReference type="EMBL" id="BMDW01000012">
    <property type="protein sequence ID" value="GGA50914.1"/>
    <property type="molecule type" value="Genomic_DNA"/>
</dbReference>
<dbReference type="InterPro" id="IPR015424">
    <property type="entry name" value="PyrdxlP-dep_Trfase"/>
</dbReference>
<evidence type="ECO:0000256" key="14">
    <source>
        <dbReference type="RuleBase" id="RU003693"/>
    </source>
</evidence>
<dbReference type="CDD" id="cd06454">
    <property type="entry name" value="KBL_like"/>
    <property type="match status" value="1"/>
</dbReference>
<keyword evidence="8 15" id="KW-0350">Heme biosynthesis</keyword>
<evidence type="ECO:0000256" key="2">
    <source>
        <dbReference type="ARBA" id="ARBA00005029"/>
    </source>
</evidence>
<comment type="catalytic activity">
    <reaction evidence="13 15">
        <text>succinyl-CoA + glycine + H(+) = 5-aminolevulinate + CO2 + CoA</text>
        <dbReference type="Rhea" id="RHEA:12921"/>
        <dbReference type="ChEBI" id="CHEBI:15378"/>
        <dbReference type="ChEBI" id="CHEBI:16526"/>
        <dbReference type="ChEBI" id="CHEBI:57287"/>
        <dbReference type="ChEBI" id="CHEBI:57292"/>
        <dbReference type="ChEBI" id="CHEBI:57305"/>
        <dbReference type="ChEBI" id="CHEBI:356416"/>
        <dbReference type="EC" id="2.3.1.37"/>
    </reaction>
</comment>
<dbReference type="Gene3D" id="3.90.1150.10">
    <property type="entry name" value="Aspartate Aminotransferase, domain 1"/>
    <property type="match status" value="1"/>
</dbReference>
<evidence type="ECO:0000256" key="7">
    <source>
        <dbReference type="ARBA" id="ARBA00022898"/>
    </source>
</evidence>
<comment type="subunit">
    <text evidence="4">Homodimer.</text>
</comment>
<keyword evidence="18" id="KW-1185">Reference proteome</keyword>
<evidence type="ECO:0000256" key="6">
    <source>
        <dbReference type="ARBA" id="ARBA00022679"/>
    </source>
</evidence>
<comment type="pathway">
    <text evidence="2 15">Porphyrin-containing compound metabolism; protoporphyrin-IX biosynthesis; 5-aminolevulinate from glycine: step 1/1.</text>
</comment>